<dbReference type="InterPro" id="IPR000565">
    <property type="entry name" value="Topo_IIA_B"/>
</dbReference>
<dbReference type="RefSeq" id="WP_347437009.1">
    <property type="nucleotide sequence ID" value="NZ_CP089291.1"/>
</dbReference>
<evidence type="ECO:0000256" key="5">
    <source>
        <dbReference type="ARBA" id="ARBA00022842"/>
    </source>
</evidence>
<dbReference type="SUPFAM" id="SSF54211">
    <property type="entry name" value="Ribosomal protein S5 domain 2-like"/>
    <property type="match status" value="1"/>
</dbReference>
<keyword evidence="4" id="KW-0479">Metal-binding</keyword>
<dbReference type="Gene3D" id="3.40.50.670">
    <property type="match status" value="1"/>
</dbReference>
<keyword evidence="8" id="KW-0413">Isomerase</keyword>
<keyword evidence="11" id="KW-1185">Reference proteome</keyword>
<sequence length="638" mass="70912">MSQEYSGDSIVVLEGLEAVRVRPGMYVGSTNAKGLHHCVWEIIDNAVDEHLAGFCTRIDVRLNKDGSLTVQDNGRGVPVEMNAKMGMSAARIVYTVLHAGGKFNNINYKTAGGLHGVGASVVNALSKWMNVEIHRGGKIYRDRFENGGHPVVELKKGLLPAVGKTDQTGTTVTFMPDDAIFETVEFKPDIIKKRMKELAYLNKGLVLGFTEEASGETVQFYEKDGIAGFIRELNKTKDVLHKDVVYLTGESSDIGVEIAFQYTNEYTESILSFCNNINTIEGGYHVSGFKTALTRILNQYARELGVLKEKDDNFDGKDVRNGIAAIVLVKHPNPQYEGQTKTKLNNSDVRGAVDEIVATEGPLFFDRNLEILKTILDNAVKSLKLRKVEEKAREGFLAKASTMTSNGKLAACQSRKPEECELYIVEGDSAGGTAKLARDRKTQAILPIKGKIMNVEKSTLAKIIENVEVASLITALGCGFGEGLGDDFDIRKAKYHKIVILTDADVDGSHIRTLLLTFFYRYMPELIYEGYIYIGMPPLYMVTSGKDVSYLYDDRELEAYRKKIGQKKFALQRYKGLGEMNPDQLWETTLNSKTRLLKQVCIEDAVQADDITNILMGSKVPPRREFITQNAKYANIDL</sequence>
<dbReference type="Gene3D" id="3.30.230.10">
    <property type="match status" value="1"/>
</dbReference>
<evidence type="ECO:0000256" key="2">
    <source>
        <dbReference type="ARBA" id="ARBA00001946"/>
    </source>
</evidence>
<evidence type="ECO:0000259" key="9">
    <source>
        <dbReference type="PROSITE" id="PS50880"/>
    </source>
</evidence>
<evidence type="ECO:0000313" key="10">
    <source>
        <dbReference type="EMBL" id="UOF90314.1"/>
    </source>
</evidence>
<dbReference type="InterPro" id="IPR002288">
    <property type="entry name" value="DNA_gyrase_B_C"/>
</dbReference>
<comment type="catalytic activity">
    <reaction evidence="1">
        <text>ATP-dependent breakage, passage and rejoining of double-stranded DNA.</text>
        <dbReference type="EC" id="5.6.2.2"/>
    </reaction>
</comment>
<dbReference type="InterPro" id="IPR014721">
    <property type="entry name" value="Ribsml_uS5_D2-typ_fold_subgr"/>
</dbReference>
<dbReference type="PRINTS" id="PR00418">
    <property type="entry name" value="TPI2FAMILY"/>
</dbReference>
<dbReference type="InterPro" id="IPR036890">
    <property type="entry name" value="HATPase_C_sf"/>
</dbReference>
<dbReference type="PROSITE" id="PS50880">
    <property type="entry name" value="TOPRIM"/>
    <property type="match status" value="1"/>
</dbReference>
<dbReference type="InterPro" id="IPR013506">
    <property type="entry name" value="Topo_IIA_bsu_dom2"/>
</dbReference>
<keyword evidence="5" id="KW-0460">Magnesium</keyword>
<gene>
    <name evidence="10" type="ORF">LSG31_21045</name>
</gene>
<dbReference type="InterPro" id="IPR020568">
    <property type="entry name" value="Ribosomal_Su5_D2-typ_SF"/>
</dbReference>
<dbReference type="SUPFAM" id="SSF56719">
    <property type="entry name" value="Type II DNA topoisomerase"/>
    <property type="match status" value="1"/>
</dbReference>
<evidence type="ECO:0000256" key="1">
    <source>
        <dbReference type="ARBA" id="ARBA00000185"/>
    </source>
</evidence>
<dbReference type="PRINTS" id="PR01159">
    <property type="entry name" value="DNAGYRASEB"/>
</dbReference>
<accession>A0ABY4CJ62</accession>
<dbReference type="InterPro" id="IPR013759">
    <property type="entry name" value="Topo_IIA_B_C"/>
</dbReference>
<name>A0ABY4CJ62_9BACL</name>
<dbReference type="Proteomes" id="UP000830167">
    <property type="component" value="Chromosome"/>
</dbReference>
<dbReference type="InterPro" id="IPR018522">
    <property type="entry name" value="TopoIIA_CS"/>
</dbReference>
<reference evidence="10" key="1">
    <citation type="submission" date="2021-12" db="EMBL/GenBank/DDBJ databases">
        <title>Alicyclobacillaceae gen. nov., sp. nov., isolated from chalcocite enrichment system.</title>
        <authorList>
            <person name="Jiang Z."/>
        </authorList>
    </citation>
    <scope>NUCLEOTIDE SEQUENCE</scope>
    <source>
        <strain evidence="10">MYW30-H2</strain>
    </source>
</reference>
<comment type="cofactor">
    <cofactor evidence="2">
        <name>Mg(2+)</name>
        <dbReference type="ChEBI" id="CHEBI:18420"/>
    </cofactor>
</comment>
<dbReference type="InterPro" id="IPR013760">
    <property type="entry name" value="Topo_IIA-like_dom_sf"/>
</dbReference>
<dbReference type="InterPro" id="IPR006171">
    <property type="entry name" value="TOPRIM_dom"/>
</dbReference>
<dbReference type="PANTHER" id="PTHR45866:SF12">
    <property type="entry name" value="DNA TOPOISOMERASE 4 SUBUNIT B"/>
    <property type="match status" value="1"/>
</dbReference>
<dbReference type="Pfam" id="PF02518">
    <property type="entry name" value="HATPase_c"/>
    <property type="match status" value="1"/>
</dbReference>
<keyword evidence="7" id="KW-0238">DNA-binding</keyword>
<dbReference type="Pfam" id="PF01751">
    <property type="entry name" value="Toprim"/>
    <property type="match status" value="1"/>
</dbReference>
<dbReference type="Pfam" id="PF00204">
    <property type="entry name" value="DNA_gyraseB"/>
    <property type="match status" value="1"/>
</dbReference>
<evidence type="ECO:0000256" key="3">
    <source>
        <dbReference type="ARBA" id="ARBA00012895"/>
    </source>
</evidence>
<dbReference type="PROSITE" id="PS00177">
    <property type="entry name" value="TOPOISOMERASE_II"/>
    <property type="match status" value="1"/>
</dbReference>
<evidence type="ECO:0000256" key="4">
    <source>
        <dbReference type="ARBA" id="ARBA00022723"/>
    </source>
</evidence>
<dbReference type="NCBIfam" id="NF004189">
    <property type="entry name" value="PRK05644.1"/>
    <property type="match status" value="1"/>
</dbReference>
<evidence type="ECO:0000256" key="7">
    <source>
        <dbReference type="ARBA" id="ARBA00023125"/>
    </source>
</evidence>
<dbReference type="SMART" id="SM00387">
    <property type="entry name" value="HATPase_c"/>
    <property type="match status" value="1"/>
</dbReference>
<keyword evidence="6" id="KW-0799">Topoisomerase</keyword>
<dbReference type="Pfam" id="PF00986">
    <property type="entry name" value="DNA_gyraseB_C"/>
    <property type="match status" value="1"/>
</dbReference>
<dbReference type="Gene3D" id="3.30.565.10">
    <property type="entry name" value="Histidine kinase-like ATPase, C-terminal domain"/>
    <property type="match status" value="1"/>
</dbReference>
<feature type="domain" description="Toprim" evidence="9">
    <location>
        <begin position="420"/>
        <end position="538"/>
    </location>
</feature>
<dbReference type="InterPro" id="IPR003594">
    <property type="entry name" value="HATPase_dom"/>
</dbReference>
<proteinExistence type="predicted"/>
<evidence type="ECO:0000256" key="6">
    <source>
        <dbReference type="ARBA" id="ARBA00023029"/>
    </source>
</evidence>
<evidence type="ECO:0000256" key="8">
    <source>
        <dbReference type="ARBA" id="ARBA00023235"/>
    </source>
</evidence>
<organism evidence="10 11">
    <name type="scientific">Fodinisporobacter ferrooxydans</name>
    <dbReference type="NCBI Taxonomy" id="2901836"/>
    <lineage>
        <taxon>Bacteria</taxon>
        <taxon>Bacillati</taxon>
        <taxon>Bacillota</taxon>
        <taxon>Bacilli</taxon>
        <taxon>Bacillales</taxon>
        <taxon>Alicyclobacillaceae</taxon>
        <taxon>Fodinisporobacter</taxon>
    </lineage>
</organism>
<dbReference type="CDD" id="cd16928">
    <property type="entry name" value="HATPase_GyrB-like"/>
    <property type="match status" value="1"/>
</dbReference>
<dbReference type="SUPFAM" id="SSF55874">
    <property type="entry name" value="ATPase domain of HSP90 chaperone/DNA topoisomerase II/histidine kinase"/>
    <property type="match status" value="1"/>
</dbReference>
<protein>
    <recommendedName>
        <fullName evidence="3">DNA topoisomerase (ATP-hydrolyzing)</fullName>
        <ecNumber evidence="3">5.6.2.2</ecNumber>
    </recommendedName>
</protein>
<evidence type="ECO:0000313" key="11">
    <source>
        <dbReference type="Proteomes" id="UP000830167"/>
    </source>
</evidence>
<dbReference type="SMART" id="SM00433">
    <property type="entry name" value="TOP2c"/>
    <property type="match status" value="1"/>
</dbReference>
<dbReference type="InterPro" id="IPR001241">
    <property type="entry name" value="Topo_IIA"/>
</dbReference>
<dbReference type="EMBL" id="CP089291">
    <property type="protein sequence ID" value="UOF90314.1"/>
    <property type="molecule type" value="Genomic_DNA"/>
</dbReference>
<dbReference type="EC" id="5.6.2.2" evidence="3"/>
<dbReference type="PANTHER" id="PTHR45866">
    <property type="entry name" value="DNA GYRASE/TOPOISOMERASE SUBUNIT B"/>
    <property type="match status" value="1"/>
</dbReference>